<organism evidence="2 3">
    <name type="scientific">Labilithrix luteola</name>
    <dbReference type="NCBI Taxonomy" id="1391654"/>
    <lineage>
        <taxon>Bacteria</taxon>
        <taxon>Pseudomonadati</taxon>
        <taxon>Myxococcota</taxon>
        <taxon>Polyangia</taxon>
        <taxon>Polyangiales</taxon>
        <taxon>Labilitrichaceae</taxon>
        <taxon>Labilithrix</taxon>
    </lineage>
</organism>
<evidence type="ECO:0000256" key="1">
    <source>
        <dbReference type="SAM" id="MobiDB-lite"/>
    </source>
</evidence>
<dbReference type="Proteomes" id="UP000064967">
    <property type="component" value="Chromosome"/>
</dbReference>
<protein>
    <submittedName>
        <fullName evidence="2">Uncharacterized protein</fullName>
    </submittedName>
</protein>
<feature type="region of interest" description="Disordered" evidence="1">
    <location>
        <begin position="81"/>
        <end position="103"/>
    </location>
</feature>
<keyword evidence="3" id="KW-1185">Reference proteome</keyword>
<feature type="region of interest" description="Disordered" evidence="1">
    <location>
        <begin position="1"/>
        <end position="49"/>
    </location>
</feature>
<proteinExistence type="predicted"/>
<name>A0A0K1PXT5_9BACT</name>
<sequence>MARKRKGVRESKRLRFLRRGQSLQSSADRRDVGFRQKPDSVPSGNPSRAQLLGRDVATCNDGCDVEPFEQWCVLQDGSNACHPRRLAQRPPNRLPSPWPADRR</sequence>
<accession>A0A0K1PXT5</accession>
<reference evidence="2 3" key="1">
    <citation type="submission" date="2015-08" db="EMBL/GenBank/DDBJ databases">
        <authorList>
            <person name="Babu N.S."/>
            <person name="Beckwith C.J."/>
            <person name="Beseler K.G."/>
            <person name="Brison A."/>
            <person name="Carone J.V."/>
            <person name="Caskin T.P."/>
            <person name="Diamond M."/>
            <person name="Durham M.E."/>
            <person name="Foxe J.M."/>
            <person name="Go M."/>
            <person name="Henderson B.A."/>
            <person name="Jones I.B."/>
            <person name="McGettigan J.A."/>
            <person name="Micheletti S.J."/>
            <person name="Nasrallah M.E."/>
            <person name="Ortiz D."/>
            <person name="Piller C.R."/>
            <person name="Privatt S.R."/>
            <person name="Schneider S.L."/>
            <person name="Sharp S."/>
            <person name="Smith T.C."/>
            <person name="Stanton J.D."/>
            <person name="Ullery H.E."/>
            <person name="Wilson R.J."/>
            <person name="Serrano M.G."/>
            <person name="Buck G."/>
            <person name="Lee V."/>
            <person name="Wang Y."/>
            <person name="Carvalho R."/>
            <person name="Voegtly L."/>
            <person name="Shi R."/>
            <person name="Duckworth R."/>
            <person name="Johnson A."/>
            <person name="Loviza R."/>
            <person name="Walstead R."/>
            <person name="Shah Z."/>
            <person name="Kiflezghi M."/>
            <person name="Wade K."/>
            <person name="Ball S.L."/>
            <person name="Bradley K.W."/>
            <person name="Asai D.J."/>
            <person name="Bowman C.A."/>
            <person name="Russell D.A."/>
            <person name="Pope W.H."/>
            <person name="Jacobs-Sera D."/>
            <person name="Hendrix R.W."/>
            <person name="Hatfull G.F."/>
        </authorList>
    </citation>
    <scope>NUCLEOTIDE SEQUENCE [LARGE SCALE GENOMIC DNA]</scope>
    <source>
        <strain evidence="2 3">DSM 27648</strain>
    </source>
</reference>
<evidence type="ECO:0000313" key="3">
    <source>
        <dbReference type="Proteomes" id="UP000064967"/>
    </source>
</evidence>
<gene>
    <name evidence="2" type="ORF">AKJ09_04999</name>
</gene>
<dbReference type="AlphaFoldDB" id="A0A0K1PXT5"/>
<feature type="compositionally biased region" description="Basic and acidic residues" evidence="1">
    <location>
        <begin position="27"/>
        <end position="38"/>
    </location>
</feature>
<evidence type="ECO:0000313" key="2">
    <source>
        <dbReference type="EMBL" id="AKU98335.1"/>
    </source>
</evidence>
<dbReference type="KEGG" id="llu:AKJ09_04999"/>
<dbReference type="EMBL" id="CP012333">
    <property type="protein sequence ID" value="AKU98335.1"/>
    <property type="molecule type" value="Genomic_DNA"/>
</dbReference>
<feature type="compositionally biased region" description="Pro residues" evidence="1">
    <location>
        <begin position="92"/>
        <end position="103"/>
    </location>
</feature>